<dbReference type="FunFam" id="1.10.760.10:FF:000029">
    <property type="entry name" value="Cytochrome c5"/>
    <property type="match status" value="1"/>
</dbReference>
<dbReference type="PANTHER" id="PTHR40942">
    <property type="match status" value="1"/>
</dbReference>
<keyword evidence="3" id="KW-0479">Metal-binding</keyword>
<name>A0A1W6U1L9_VIBAL</name>
<dbReference type="Pfam" id="PF13442">
    <property type="entry name" value="Cytochrome_CBB3"/>
    <property type="match status" value="1"/>
</dbReference>
<dbReference type="AlphaFoldDB" id="A0A1W6U1L9"/>
<keyword evidence="5" id="KW-0408">Iron</keyword>
<dbReference type="InterPro" id="IPR002323">
    <property type="entry name" value="Cyt_CIE"/>
</dbReference>
<evidence type="ECO:0000256" key="2">
    <source>
        <dbReference type="ARBA" id="ARBA00022617"/>
    </source>
</evidence>
<evidence type="ECO:0000256" key="3">
    <source>
        <dbReference type="ARBA" id="ARBA00022723"/>
    </source>
</evidence>
<dbReference type="Gene3D" id="1.10.760.10">
    <property type="entry name" value="Cytochrome c-like domain"/>
    <property type="match status" value="1"/>
</dbReference>
<dbReference type="InterPro" id="IPR009056">
    <property type="entry name" value="Cyt_c-like_dom"/>
</dbReference>
<feature type="chain" id="PRO_5011401043" evidence="6">
    <location>
        <begin position="27"/>
        <end position="140"/>
    </location>
</feature>
<dbReference type="InterPro" id="IPR036909">
    <property type="entry name" value="Cyt_c-like_dom_sf"/>
</dbReference>
<feature type="domain" description="Cytochrome c" evidence="7">
    <location>
        <begin position="62"/>
        <end position="136"/>
    </location>
</feature>
<proteinExistence type="predicted"/>
<evidence type="ECO:0000256" key="5">
    <source>
        <dbReference type="ARBA" id="ARBA00023004"/>
    </source>
</evidence>
<feature type="signal peptide" evidence="6">
    <location>
        <begin position="1"/>
        <end position="26"/>
    </location>
</feature>
<evidence type="ECO:0000313" key="8">
    <source>
        <dbReference type="EMBL" id="ARP16937.1"/>
    </source>
</evidence>
<dbReference type="PANTHER" id="PTHR40942:SF4">
    <property type="entry name" value="CYTOCHROME C5"/>
    <property type="match status" value="1"/>
</dbReference>
<keyword evidence="2" id="KW-0349">Heme</keyword>
<evidence type="ECO:0000256" key="1">
    <source>
        <dbReference type="ARBA" id="ARBA00022448"/>
    </source>
</evidence>
<keyword evidence="1" id="KW-0813">Transport</keyword>
<dbReference type="GO" id="GO:0005506">
    <property type="term" value="F:iron ion binding"/>
    <property type="evidence" value="ECO:0007669"/>
    <property type="project" value="InterPro"/>
</dbReference>
<dbReference type="GO" id="GO:0009055">
    <property type="term" value="F:electron transfer activity"/>
    <property type="evidence" value="ECO:0007669"/>
    <property type="project" value="InterPro"/>
</dbReference>
<dbReference type="SUPFAM" id="SSF46626">
    <property type="entry name" value="Cytochrome c"/>
    <property type="match status" value="1"/>
</dbReference>
<reference evidence="8" key="1">
    <citation type="submission" date="2016-10" db="EMBL/GenBank/DDBJ databases">
        <title>The High Quality Genome of Vibrio alginolyticus K01M1.</title>
        <authorList>
            <person name="Wendling C."/>
            <person name="Chibani C.M."/>
            <person name="Hertel R."/>
            <person name="Sproer C."/>
            <person name="Bunk B."/>
            <person name="Overmann J."/>
            <person name="Roth O."/>
            <person name="Liesegang H."/>
        </authorList>
    </citation>
    <scope>NUCLEOTIDE SEQUENCE</scope>
    <source>
        <strain evidence="8">K05K4</strain>
    </source>
</reference>
<dbReference type="GO" id="GO:0020037">
    <property type="term" value="F:heme binding"/>
    <property type="evidence" value="ECO:0007669"/>
    <property type="project" value="InterPro"/>
</dbReference>
<evidence type="ECO:0000259" key="7">
    <source>
        <dbReference type="Pfam" id="PF13442"/>
    </source>
</evidence>
<sequence>MGLMDMSRQMISVLFAALTFSTAALASDISQTEYDAIAERIQPVGDVYLAGSEPVKEEPTGPRDGATVYGTFCIACHASGVNGAPKTGNADDWAPRIAQGKDTLVKHALEGFNAMPAKGTCMDCSDDEIIAAIDHMIEGL</sequence>
<evidence type="ECO:0000256" key="6">
    <source>
        <dbReference type="SAM" id="SignalP"/>
    </source>
</evidence>
<accession>A0A1W6U1L9</accession>
<dbReference type="EMBL" id="CP017902">
    <property type="protein sequence ID" value="ARP16937.1"/>
    <property type="molecule type" value="Genomic_DNA"/>
</dbReference>
<organism evidence="8">
    <name type="scientific">Vibrio alginolyticus</name>
    <dbReference type="NCBI Taxonomy" id="663"/>
    <lineage>
        <taxon>Bacteria</taxon>
        <taxon>Pseudomonadati</taxon>
        <taxon>Pseudomonadota</taxon>
        <taxon>Gammaproteobacteria</taxon>
        <taxon>Vibrionales</taxon>
        <taxon>Vibrionaceae</taxon>
        <taxon>Vibrio</taxon>
    </lineage>
</organism>
<dbReference type="PRINTS" id="PR00607">
    <property type="entry name" value="CYTCHROMECIE"/>
</dbReference>
<evidence type="ECO:0000256" key="4">
    <source>
        <dbReference type="ARBA" id="ARBA00022982"/>
    </source>
</evidence>
<keyword evidence="6" id="KW-0732">Signal</keyword>
<protein>
    <submittedName>
        <fullName evidence="8">Cytochrome c5</fullName>
    </submittedName>
</protein>
<gene>
    <name evidence="8" type="ORF">K05K4_00360</name>
</gene>
<keyword evidence="4" id="KW-0249">Electron transport</keyword>